<gene>
    <name evidence="3" type="primary">epsF_3</name>
    <name evidence="3" type="ORF">HG66A1_32870</name>
</gene>
<keyword evidence="3" id="KW-0328">Glycosyltransferase</keyword>
<accession>A0A517PQ37</accession>
<dbReference type="Pfam" id="PF13439">
    <property type="entry name" value="Glyco_transf_4"/>
    <property type="match status" value="1"/>
</dbReference>
<protein>
    <submittedName>
        <fullName evidence="3">Glycosyltransferase EpsF</fullName>
        <ecNumber evidence="3">2.4.-.-</ecNumber>
    </submittedName>
</protein>
<feature type="domain" description="Glycosyl transferase family 1" evidence="1">
    <location>
        <begin position="207"/>
        <end position="359"/>
    </location>
</feature>
<feature type="domain" description="Glycosyltransferase subfamily 4-like N-terminal" evidence="2">
    <location>
        <begin position="40"/>
        <end position="196"/>
    </location>
</feature>
<dbReference type="Proteomes" id="UP000320421">
    <property type="component" value="Chromosome"/>
</dbReference>
<dbReference type="InterPro" id="IPR028098">
    <property type="entry name" value="Glyco_trans_4-like_N"/>
</dbReference>
<proteinExistence type="predicted"/>
<dbReference type="Gene3D" id="3.40.50.2000">
    <property type="entry name" value="Glycogen Phosphorylase B"/>
    <property type="match status" value="2"/>
</dbReference>
<dbReference type="GO" id="GO:0016757">
    <property type="term" value="F:glycosyltransferase activity"/>
    <property type="evidence" value="ECO:0007669"/>
    <property type="project" value="UniProtKB-KW"/>
</dbReference>
<dbReference type="EMBL" id="CP036266">
    <property type="protein sequence ID" value="QDT21486.1"/>
    <property type="molecule type" value="Genomic_DNA"/>
</dbReference>
<organism evidence="3 4">
    <name type="scientific">Gimesia chilikensis</name>
    <dbReference type="NCBI Taxonomy" id="2605989"/>
    <lineage>
        <taxon>Bacteria</taxon>
        <taxon>Pseudomonadati</taxon>
        <taxon>Planctomycetota</taxon>
        <taxon>Planctomycetia</taxon>
        <taxon>Planctomycetales</taxon>
        <taxon>Planctomycetaceae</taxon>
        <taxon>Gimesia</taxon>
    </lineage>
</organism>
<dbReference type="Pfam" id="PF00534">
    <property type="entry name" value="Glycos_transf_1"/>
    <property type="match status" value="1"/>
</dbReference>
<reference evidence="3 4" key="1">
    <citation type="submission" date="2019-02" db="EMBL/GenBank/DDBJ databases">
        <title>Deep-cultivation of Planctomycetes and their phenomic and genomic characterization uncovers novel biology.</title>
        <authorList>
            <person name="Wiegand S."/>
            <person name="Jogler M."/>
            <person name="Boedeker C."/>
            <person name="Pinto D."/>
            <person name="Vollmers J."/>
            <person name="Rivas-Marin E."/>
            <person name="Kohn T."/>
            <person name="Peeters S.H."/>
            <person name="Heuer A."/>
            <person name="Rast P."/>
            <person name="Oberbeckmann S."/>
            <person name="Bunk B."/>
            <person name="Jeske O."/>
            <person name="Meyerdierks A."/>
            <person name="Storesund J.E."/>
            <person name="Kallscheuer N."/>
            <person name="Luecker S."/>
            <person name="Lage O.M."/>
            <person name="Pohl T."/>
            <person name="Merkel B.J."/>
            <person name="Hornburger P."/>
            <person name="Mueller R.-W."/>
            <person name="Bruemmer F."/>
            <person name="Labrenz M."/>
            <person name="Spormann A.M."/>
            <person name="Op den Camp H."/>
            <person name="Overmann J."/>
            <person name="Amann R."/>
            <person name="Jetten M.S.M."/>
            <person name="Mascher T."/>
            <person name="Medema M.H."/>
            <person name="Devos D.P."/>
            <person name="Kaster A.-K."/>
            <person name="Ovreas L."/>
            <person name="Rohde M."/>
            <person name="Galperin M.Y."/>
            <person name="Jogler C."/>
        </authorList>
    </citation>
    <scope>NUCLEOTIDE SEQUENCE [LARGE SCALE GENOMIC DNA]</scope>
    <source>
        <strain evidence="3 4">HG66A1</strain>
    </source>
</reference>
<evidence type="ECO:0000259" key="1">
    <source>
        <dbReference type="Pfam" id="PF00534"/>
    </source>
</evidence>
<keyword evidence="3" id="KW-0808">Transferase</keyword>
<evidence type="ECO:0000313" key="4">
    <source>
        <dbReference type="Proteomes" id="UP000320421"/>
    </source>
</evidence>
<dbReference type="PANTHER" id="PTHR12526:SF630">
    <property type="entry name" value="GLYCOSYLTRANSFERASE"/>
    <property type="match status" value="1"/>
</dbReference>
<dbReference type="PANTHER" id="PTHR12526">
    <property type="entry name" value="GLYCOSYLTRANSFERASE"/>
    <property type="match status" value="1"/>
</dbReference>
<evidence type="ECO:0000313" key="3">
    <source>
        <dbReference type="EMBL" id="QDT21486.1"/>
    </source>
</evidence>
<dbReference type="InterPro" id="IPR001296">
    <property type="entry name" value="Glyco_trans_1"/>
</dbReference>
<evidence type="ECO:0000259" key="2">
    <source>
        <dbReference type="Pfam" id="PF13439"/>
    </source>
</evidence>
<name>A0A517PQ37_9PLAN</name>
<keyword evidence="4" id="KW-1185">Reference proteome</keyword>
<dbReference type="AlphaFoldDB" id="A0A517PQ37"/>
<dbReference type="EC" id="2.4.-.-" evidence="3"/>
<dbReference type="SUPFAM" id="SSF53756">
    <property type="entry name" value="UDP-Glycosyltransferase/glycogen phosphorylase"/>
    <property type="match status" value="1"/>
</dbReference>
<sequence>MNENNMSTIEITSSNETNAAAQKSAARLRICHLSLTLCTGGLERLLVDFARFHNAEKFELEFVALGEMGAPAEEIQKLGCPVIPFPLTASGKLGCIRQLKEFFLEKNYDLLHTHNAYPHFYGTLAGRLAGIPAIIQTRHGRRFGETFNERLQFALASRLADRVIPVSDDTGDRCRSVGWLNERKVTRIWNGIDVDRFAFSGPAAEMRAITVSRLSPEKDLATMLQAVRLVVDSIPEFELMIVGDGPERAKLEQITTDLNLESHVRFLGERNDVPDLLTQAGFYVSSSLTEGISLTLLEAMSVGLPIVATAVGGNPEIVQQPETGLLVPAANASLLAEAICQMCTQPQKWLTMGQSARERVEQHFNVRSMIKDYEILYQQILNLQVK</sequence>